<sequence length="1127" mass="126656">MDMQKQMQSLADNWVPLLVSHPYFEKTDMLKIQYLSRDSHHSESLLRYPVIIMILKRTVAMFHFLTVLLMLLNVSFCNLQIALKITGEHLAAKEGSCITIKCTLTSLMKHEQGQWFWMKNAKWNDNTKNFTGTIVNSNMKAQTPAPEFADRVKYIGSVNFGRATQSDCSLLINNLEKTDSGIYKFRYIGETDKWMSEPGLSLTVEDDPCRVRVEKLNTSTVKESEPVTIRCFTSRACGSHPEFTGLGQTVMPVHTYEGNRTSIAVNFNASWQDDGRVLSCQPQGTKDQCMSKSIKLTVEYAPKETKAVVDLDLSNVKERQPVTLTCSSRGHPNATYSWFKDSRKTEFSGTELLIRSITSTHSGNYYCEAVNQHGTHDSNVVTINVKYAPVRVYIETDKRSTIKEGDQIKLTCMVSKSNPEVHSWSWFKDNKKITNTLKEYTFSSVRPEDKGHYFCEARNYVGSRRSSTHQITVSYVPRYTQIIQRGGSHNNQVKAGSELSLRCMADAHPAPSVYTWYRHNGVLPHRLSSLTGHPQTLLWVRVGVTDEGCYMCRATNEIGTGQNSNTSCFSVLYGPTKPVLSMVRTAQEGHPVSINCTVQSFPDSQLTLTWTPRPSVSPMSSSLLQMQPQPVIGFLQHSTNVVWGSFNVTFLQGGVYTCRAQNSEGSSSTEEELEITYSPKNVMASAHPDMVLTENSQLVLNCTARSNPHATNYTWIQISAGETRIVGLVQKLTVMSTTPSHSGLYRCTAQNPLGTGESQQVDVKVKYAPKLTEVIHNMTNRWQSDGGSPVALTCHSHSYPPVNSYKWYRLVEEREHFIINHQNITVHPDKPGTYYCVATNNMGGKESGRVKLFLNRSVFHVLSLVLPFCCVPLVLLLIFLVYRHKRIKSIQQGTANKLPHCVHFGFLHWRNGTSENLVSEGGAAASDPPGRNRDQLWPDSPYHPEPLPQPHHPHPSRMLCPDSTSTSDIYTAYSVLKAPGGKQDLSPSHPIRNKDEHTGHMQEPEVNYASMQFRGQEMGSLVPRDQAREDDVYAKVGKPKLKEKTNKCNDYENIKEVCASKPTIEPNMETETGSSEDDMDISYSEVTFRAKPGHQTVCSSDPRHRRAGHSSSSDEEDYTTQYSDVKI</sequence>
<evidence type="ECO:0000256" key="4">
    <source>
        <dbReference type="ARBA" id="ARBA00022737"/>
    </source>
</evidence>
<keyword evidence="7" id="KW-0393">Immunoglobulin domain</keyword>
<dbReference type="Proteomes" id="UP001652741">
    <property type="component" value="Chromosome ssa02"/>
</dbReference>
<keyword evidence="13" id="KW-0472">Membrane</keyword>
<feature type="compositionally biased region" description="Pro residues" evidence="12">
    <location>
        <begin position="941"/>
        <end position="950"/>
    </location>
</feature>
<dbReference type="InterPro" id="IPR056386">
    <property type="entry name" value="Ig_CD22"/>
</dbReference>
<keyword evidence="2" id="KW-1003">Cell membrane</keyword>
<evidence type="ECO:0000256" key="13">
    <source>
        <dbReference type="SAM" id="Phobius"/>
    </source>
</evidence>
<keyword evidence="6" id="KW-0325">Glycoprotein</keyword>
<evidence type="ECO:0000256" key="12">
    <source>
        <dbReference type="SAM" id="MobiDB-lite"/>
    </source>
</evidence>
<feature type="domain" description="Ig-like" evidence="14">
    <location>
        <begin position="769"/>
        <end position="851"/>
    </location>
</feature>
<feature type="region of interest" description="Disordered" evidence="12">
    <location>
        <begin position="917"/>
        <end position="961"/>
    </location>
</feature>
<evidence type="ECO:0000256" key="1">
    <source>
        <dbReference type="ARBA" id="ARBA00004251"/>
    </source>
</evidence>
<comment type="subcellular location">
    <subcellularLocation>
        <location evidence="1">Cell membrane</location>
        <topology evidence="1">Single-pass type I membrane protein</topology>
    </subcellularLocation>
</comment>
<dbReference type="Pfam" id="PF13895">
    <property type="entry name" value="Ig_2"/>
    <property type="match status" value="3"/>
</dbReference>
<feature type="transmembrane region" description="Helical" evidence="13">
    <location>
        <begin position="858"/>
        <end position="882"/>
    </location>
</feature>
<evidence type="ECO:0000256" key="6">
    <source>
        <dbReference type="ARBA" id="ARBA00023180"/>
    </source>
</evidence>
<dbReference type="Gene3D" id="2.60.40.10">
    <property type="entry name" value="Immunoglobulins"/>
    <property type="match status" value="8"/>
</dbReference>
<dbReference type="RefSeq" id="XP_045559719.1">
    <property type="nucleotide sequence ID" value="XM_045703763.1"/>
</dbReference>
<dbReference type="InterPro" id="IPR007110">
    <property type="entry name" value="Ig-like_dom"/>
</dbReference>
<dbReference type="SMART" id="SM00408">
    <property type="entry name" value="IGc2"/>
    <property type="match status" value="6"/>
</dbReference>
<evidence type="ECO:0000256" key="11">
    <source>
        <dbReference type="ARBA" id="ARBA00046458"/>
    </source>
</evidence>
<reference evidence="16" key="1">
    <citation type="submission" date="2025-08" db="UniProtKB">
        <authorList>
            <consortium name="RefSeq"/>
        </authorList>
    </citation>
    <scope>IDENTIFICATION</scope>
</reference>
<evidence type="ECO:0000256" key="7">
    <source>
        <dbReference type="ARBA" id="ARBA00023319"/>
    </source>
</evidence>
<name>A0ABM3DLM8_SALSA</name>
<feature type="region of interest" description="Disordered" evidence="12">
    <location>
        <begin position="1086"/>
        <end position="1127"/>
    </location>
</feature>
<dbReference type="InterPro" id="IPR036179">
    <property type="entry name" value="Ig-like_dom_sf"/>
</dbReference>
<feature type="transmembrane region" description="Helical" evidence="13">
    <location>
        <begin position="54"/>
        <end position="76"/>
    </location>
</feature>
<gene>
    <name evidence="16" type="primary">si:dkey-24p1.1</name>
</gene>
<comment type="subunit">
    <text evidence="11">Predominantly monomer of isoform CD22-beta. Also found as heterodimer of isoform CD22-beta and a shorter isoform. Interacts with PTPN6/SHP-1, LYN, SYK, PIK3R1/PIK3R2 and PLCG1 upon phosphorylation. Interacts with GRB2, INPP5D and SHC1 upon phosphorylation. May form a complex with INPP5D/SHIP, GRB2 and SHC1.</text>
</comment>
<dbReference type="SMART" id="SM00409">
    <property type="entry name" value="IG"/>
    <property type="match status" value="8"/>
</dbReference>
<keyword evidence="4" id="KW-0677">Repeat</keyword>
<feature type="domain" description="Ig-like" evidence="14">
    <location>
        <begin position="49"/>
        <end position="183"/>
    </location>
</feature>
<dbReference type="PANTHER" id="PTHR46958:SF1">
    <property type="entry name" value="B-CELL RECEPTOR CD22"/>
    <property type="match status" value="1"/>
</dbReference>
<feature type="domain" description="Ig-like" evidence="14">
    <location>
        <begin position="302"/>
        <end position="382"/>
    </location>
</feature>
<evidence type="ECO:0000313" key="15">
    <source>
        <dbReference type="Proteomes" id="UP001652741"/>
    </source>
</evidence>
<dbReference type="InterPro" id="IPR003599">
    <property type="entry name" value="Ig_sub"/>
</dbReference>
<keyword evidence="16" id="KW-0675">Receptor</keyword>
<dbReference type="PROSITE" id="PS50835">
    <property type="entry name" value="IG_LIKE"/>
    <property type="match status" value="7"/>
</dbReference>
<evidence type="ECO:0000256" key="9">
    <source>
        <dbReference type="ARBA" id="ARBA00041781"/>
    </source>
</evidence>
<dbReference type="Pfam" id="PF13927">
    <property type="entry name" value="Ig_3"/>
    <property type="match status" value="2"/>
</dbReference>
<dbReference type="PANTHER" id="PTHR46958">
    <property type="entry name" value="B-CELL RECEPTOR CD22"/>
    <property type="match status" value="1"/>
</dbReference>
<evidence type="ECO:0000259" key="14">
    <source>
        <dbReference type="PROSITE" id="PS50835"/>
    </source>
</evidence>
<feature type="domain" description="Ig-like" evidence="14">
    <location>
        <begin position="578"/>
        <end position="676"/>
    </location>
</feature>
<dbReference type="InterPro" id="IPR013783">
    <property type="entry name" value="Ig-like_fold"/>
</dbReference>
<proteinExistence type="predicted"/>
<evidence type="ECO:0000313" key="16">
    <source>
        <dbReference type="RefSeq" id="XP_045559719.1"/>
    </source>
</evidence>
<dbReference type="SUPFAM" id="SSF48726">
    <property type="entry name" value="Immunoglobulin"/>
    <property type="match status" value="7"/>
</dbReference>
<dbReference type="InterPro" id="IPR003598">
    <property type="entry name" value="Ig_sub2"/>
</dbReference>
<evidence type="ECO:0000256" key="10">
    <source>
        <dbReference type="ARBA" id="ARBA00045430"/>
    </source>
</evidence>
<accession>A0ABM3DLM8</accession>
<protein>
    <recommendedName>
        <fullName evidence="8">B-cell receptor CD22</fullName>
    </recommendedName>
    <alternativeName>
        <fullName evidence="9">Sialic acid-binding Ig-like lectin 2</fullName>
    </alternativeName>
</protein>
<feature type="domain" description="Ig-like" evidence="14">
    <location>
        <begin position="389"/>
        <end position="474"/>
    </location>
</feature>
<evidence type="ECO:0000256" key="2">
    <source>
        <dbReference type="ARBA" id="ARBA00022475"/>
    </source>
</evidence>
<comment type="function">
    <text evidence="10">Most highly expressed siglec (sialic acid-binding immunoglobulin-like lectin) on B-cells that plays a role in various aspects of B-cell biology including differentiation, antigen presentation, and trafficking to bone marrow. Binds to alpha 2,6-linked sialic acid residues of surface molecules such as CD22 itself, CD45 and IgM in a cis configuration. Can also bind to ligands on other cells as an adhesion molecule in a trans configuration. Acts as an inhibitory coreceptor on the surface of B-cells and inhibits B-cell receptor induced signaling, characterized by inhibition of the calcium mobilization and cellular activation. Mechanistically, the immunoreceptor tyrosine-based inhibitory motif domain is phosphorylated by the Src kinase LYN, which in turn leads to the recruitment of the protein tyrosine phosphatase 1/PTPN6, leading to the negative regulation of BCR signaling. If this negative signaling from is of sufficient strength, apoptosis of the B-cell can be induced.</text>
</comment>
<feature type="domain" description="Ig-like" evidence="14">
    <location>
        <begin position="679"/>
        <end position="764"/>
    </location>
</feature>
<feature type="region of interest" description="Disordered" evidence="12">
    <location>
        <begin position="978"/>
        <end position="1000"/>
    </location>
</feature>
<dbReference type="GeneID" id="106582456"/>
<evidence type="ECO:0000256" key="5">
    <source>
        <dbReference type="ARBA" id="ARBA00022889"/>
    </source>
</evidence>
<dbReference type="CDD" id="cd00096">
    <property type="entry name" value="Ig"/>
    <property type="match status" value="1"/>
</dbReference>
<dbReference type="Pfam" id="PF24518">
    <property type="entry name" value="Ig_CD22"/>
    <property type="match status" value="1"/>
</dbReference>
<organism evidence="15 16">
    <name type="scientific">Salmo salar</name>
    <name type="common">Atlantic salmon</name>
    <dbReference type="NCBI Taxonomy" id="8030"/>
    <lineage>
        <taxon>Eukaryota</taxon>
        <taxon>Metazoa</taxon>
        <taxon>Chordata</taxon>
        <taxon>Craniata</taxon>
        <taxon>Vertebrata</taxon>
        <taxon>Euteleostomi</taxon>
        <taxon>Actinopterygii</taxon>
        <taxon>Neopterygii</taxon>
        <taxon>Teleostei</taxon>
        <taxon>Protacanthopterygii</taxon>
        <taxon>Salmoniformes</taxon>
        <taxon>Salmonidae</taxon>
        <taxon>Salmoninae</taxon>
        <taxon>Salmo</taxon>
    </lineage>
</organism>
<keyword evidence="13" id="KW-0812">Transmembrane</keyword>
<feature type="domain" description="Ig-like" evidence="14">
    <location>
        <begin position="477"/>
        <end position="570"/>
    </location>
</feature>
<keyword evidence="15" id="KW-1185">Reference proteome</keyword>
<keyword evidence="5" id="KW-0130">Cell adhesion</keyword>
<keyword evidence="3" id="KW-0732">Signal</keyword>
<evidence type="ECO:0000256" key="8">
    <source>
        <dbReference type="ARBA" id="ARBA00040106"/>
    </source>
</evidence>
<keyword evidence="13" id="KW-1133">Transmembrane helix</keyword>
<evidence type="ECO:0000256" key="3">
    <source>
        <dbReference type="ARBA" id="ARBA00022729"/>
    </source>
</evidence>